<dbReference type="RefSeq" id="XP_064654617.1">
    <property type="nucleotide sequence ID" value="XM_064807244.1"/>
</dbReference>
<evidence type="ECO:0000313" key="6">
    <source>
        <dbReference type="Proteomes" id="UP001337655"/>
    </source>
</evidence>
<keyword evidence="6" id="KW-1185">Reference proteome</keyword>
<keyword evidence="2" id="KW-0809">Transit peptide</keyword>
<feature type="region of interest" description="Disordered" evidence="4">
    <location>
        <begin position="260"/>
        <end position="285"/>
    </location>
</feature>
<dbReference type="AlphaFoldDB" id="A0AAV9NWM1"/>
<dbReference type="PANTHER" id="PTHR28554">
    <property type="entry name" value="39S RIBOSOMAL PROTEIN L45, MITOCHONDRIAL"/>
    <property type="match status" value="1"/>
</dbReference>
<feature type="compositionally biased region" description="Basic and acidic residues" evidence="4">
    <location>
        <begin position="273"/>
        <end position="285"/>
    </location>
</feature>
<comment type="caution">
    <text evidence="5">The sequence shown here is derived from an EMBL/GenBank/DDBJ whole genome shotgun (WGS) entry which is preliminary data.</text>
</comment>
<dbReference type="Proteomes" id="UP001337655">
    <property type="component" value="Unassembled WGS sequence"/>
</dbReference>
<comment type="subcellular location">
    <subcellularLocation>
        <location evidence="1">Mitochondrion</location>
    </subcellularLocation>
</comment>
<dbReference type="PANTHER" id="PTHR28554:SF1">
    <property type="entry name" value="LARGE RIBOSOMAL SUBUNIT PROTEIN ML45"/>
    <property type="match status" value="1"/>
</dbReference>
<name>A0AAV9NWM1_9PEZI</name>
<dbReference type="GeneID" id="89931349"/>
<protein>
    <submittedName>
        <fullName evidence="5">Uncharacterized protein</fullName>
    </submittedName>
</protein>
<keyword evidence="3" id="KW-0496">Mitochondrion</keyword>
<dbReference type="EMBL" id="JAVRRT010000020">
    <property type="protein sequence ID" value="KAK5164324.1"/>
    <property type="molecule type" value="Genomic_DNA"/>
</dbReference>
<evidence type="ECO:0000256" key="2">
    <source>
        <dbReference type="ARBA" id="ARBA00022946"/>
    </source>
</evidence>
<dbReference type="InterPro" id="IPR051975">
    <property type="entry name" value="mtLSU_mL45"/>
</dbReference>
<evidence type="ECO:0000256" key="1">
    <source>
        <dbReference type="ARBA" id="ARBA00004173"/>
    </source>
</evidence>
<reference evidence="5 6" key="1">
    <citation type="submission" date="2023-08" db="EMBL/GenBank/DDBJ databases">
        <title>Black Yeasts Isolated from many extreme environments.</title>
        <authorList>
            <person name="Coleine C."/>
            <person name="Stajich J.E."/>
            <person name="Selbmann L."/>
        </authorList>
    </citation>
    <scope>NUCLEOTIDE SEQUENCE [LARGE SCALE GENOMIC DNA]</scope>
    <source>
        <strain evidence="5 6">CCFEE 5935</strain>
    </source>
</reference>
<dbReference type="GO" id="GO:0005739">
    <property type="term" value="C:mitochondrion"/>
    <property type="evidence" value="ECO:0007669"/>
    <property type="project" value="UniProtKB-SubCell"/>
</dbReference>
<evidence type="ECO:0000256" key="4">
    <source>
        <dbReference type="SAM" id="MobiDB-lite"/>
    </source>
</evidence>
<proteinExistence type="predicted"/>
<accession>A0AAV9NWM1</accession>
<evidence type="ECO:0000256" key="3">
    <source>
        <dbReference type="ARBA" id="ARBA00023128"/>
    </source>
</evidence>
<gene>
    <name evidence="5" type="ORF">LTR77_010019</name>
</gene>
<dbReference type="Gene3D" id="3.10.450.240">
    <property type="match status" value="1"/>
</dbReference>
<sequence length="285" mass="32896">MTVMHKQQEQQALAAGQIPDDLGLLPGTFIMPYGKNRPSWTSETRKRWEMEKERWKTRFMDFYALFSLRYWVIRPRPRLEPLKLPRLARTLHQTMYSHFAAGNLDAIAPKLCPGLLSSLRNRIASRPPKTFQRWTLHRYLSSPSLVSMRTTLIPGTKDETRWTRNGVVQAVVRIHSVQSLQSVKRVNYTEKGVKLSKDVMVDSTGREIAGAPAPEVEAASERRAKEVVEYFVLQSVIRRSKLAPWMVWGTAEEMTVQKLEALDGKRRPKKERGRQEDEERKGLLG</sequence>
<organism evidence="5 6">
    <name type="scientific">Saxophila tyrrhenica</name>
    <dbReference type="NCBI Taxonomy" id="1690608"/>
    <lineage>
        <taxon>Eukaryota</taxon>
        <taxon>Fungi</taxon>
        <taxon>Dikarya</taxon>
        <taxon>Ascomycota</taxon>
        <taxon>Pezizomycotina</taxon>
        <taxon>Dothideomycetes</taxon>
        <taxon>Dothideomycetidae</taxon>
        <taxon>Mycosphaerellales</taxon>
        <taxon>Extremaceae</taxon>
        <taxon>Saxophila</taxon>
    </lineage>
</organism>
<evidence type="ECO:0000313" key="5">
    <source>
        <dbReference type="EMBL" id="KAK5164324.1"/>
    </source>
</evidence>